<gene>
    <name evidence="1" type="ORF">XM38_020040</name>
</gene>
<sequence length="131" mass="14832">MTLLTPTHIQALLQEPIPDRQAYGRLMEIYCVVKAGGVRVQIEAASGHLARQQWRLEKTISELSCHHAHHPQIPILRQEVAELRRSVAWRIDFLRTIHPQEEAAVQQHLAAIEAYVAAQGEQLRGACPNNH</sequence>
<accession>A0A1Z3HL77</accession>
<protein>
    <submittedName>
        <fullName evidence="1">Uncharacterized protein</fullName>
    </submittedName>
</protein>
<dbReference type="RefSeq" id="WP_088429658.1">
    <property type="nucleotide sequence ID" value="NZ_CP021983.2"/>
</dbReference>
<organism evidence="1 2">
    <name type="scientific">Halomicronema hongdechloris C2206</name>
    <dbReference type="NCBI Taxonomy" id="1641165"/>
    <lineage>
        <taxon>Bacteria</taxon>
        <taxon>Bacillati</taxon>
        <taxon>Cyanobacteriota</taxon>
        <taxon>Cyanophyceae</taxon>
        <taxon>Nodosilineales</taxon>
        <taxon>Nodosilineaceae</taxon>
        <taxon>Halomicronema</taxon>
    </lineage>
</organism>
<reference evidence="1 2" key="1">
    <citation type="journal article" date="2016" name="Biochim. Biophys. Acta">
        <title>Characterization of red-shifted phycobilisomes isolated from the chlorophyll f-containing cyanobacterium Halomicronema hongdechloris.</title>
        <authorList>
            <person name="Li Y."/>
            <person name="Lin Y."/>
            <person name="Garvey C.J."/>
            <person name="Birch D."/>
            <person name="Corkery R.W."/>
            <person name="Loughlin P.C."/>
            <person name="Scheer H."/>
            <person name="Willows R.D."/>
            <person name="Chen M."/>
        </authorList>
    </citation>
    <scope>NUCLEOTIDE SEQUENCE [LARGE SCALE GENOMIC DNA]</scope>
    <source>
        <strain evidence="1 2">C2206</strain>
    </source>
</reference>
<evidence type="ECO:0000313" key="1">
    <source>
        <dbReference type="EMBL" id="ASC71054.1"/>
    </source>
</evidence>
<dbReference type="OrthoDB" id="530289at2"/>
<dbReference type="AlphaFoldDB" id="A0A1Z3HL77"/>
<dbReference type="KEGG" id="hhg:XM38_020040"/>
<proteinExistence type="predicted"/>
<name>A0A1Z3HL77_9CYAN</name>
<dbReference type="Proteomes" id="UP000191901">
    <property type="component" value="Chromosome"/>
</dbReference>
<keyword evidence="2" id="KW-1185">Reference proteome</keyword>
<evidence type="ECO:0000313" key="2">
    <source>
        <dbReference type="Proteomes" id="UP000191901"/>
    </source>
</evidence>
<dbReference type="EMBL" id="CP021983">
    <property type="protein sequence ID" value="ASC71054.1"/>
    <property type="molecule type" value="Genomic_DNA"/>
</dbReference>